<name>A0AA37VNL0_PSEPU</name>
<proteinExistence type="predicted"/>
<sequence length="113" mass="12934">MPIAQSRTIKIMYSQHLCIGTIEAPTISNNALGGTFSPTNHYKKYEQIFLSLEQAANNLLFTHADQIERKIQTLGFYATGPDNISIPIDNLQIMEGEIYFQIENQEQKDQWQI</sequence>
<dbReference type="Proteomes" id="UP001161257">
    <property type="component" value="Unassembled WGS sequence"/>
</dbReference>
<reference evidence="1" key="1">
    <citation type="submission" date="2023-01" db="EMBL/GenBank/DDBJ databases">
        <title>Whole-genome sequence of Pseudomonas putida NBRC 14671.</title>
        <authorList>
            <person name="Morohoshi T."/>
            <person name="Someya N."/>
        </authorList>
    </citation>
    <scope>NUCLEOTIDE SEQUENCE</scope>
    <source>
        <strain evidence="1">NBRC 14671</strain>
    </source>
</reference>
<protein>
    <submittedName>
        <fullName evidence="1">Uncharacterized protein</fullName>
    </submittedName>
</protein>
<dbReference type="EMBL" id="BSKJ01000009">
    <property type="protein sequence ID" value="GLO37051.1"/>
    <property type="molecule type" value="Genomic_DNA"/>
</dbReference>
<dbReference type="RefSeq" id="WP_284356434.1">
    <property type="nucleotide sequence ID" value="NZ_BSKF01000013.1"/>
</dbReference>
<evidence type="ECO:0000313" key="2">
    <source>
        <dbReference type="Proteomes" id="UP001161257"/>
    </source>
</evidence>
<evidence type="ECO:0000313" key="1">
    <source>
        <dbReference type="EMBL" id="GLO37051.1"/>
    </source>
</evidence>
<dbReference type="AlphaFoldDB" id="A0AA37VNL0"/>
<comment type="caution">
    <text evidence="1">The sequence shown here is derived from an EMBL/GenBank/DDBJ whole genome shotgun (WGS) entry which is preliminary data.</text>
</comment>
<organism evidence="1 2">
    <name type="scientific">Pseudomonas putida</name>
    <name type="common">Arthrobacter siderocapsulatus</name>
    <dbReference type="NCBI Taxonomy" id="303"/>
    <lineage>
        <taxon>Bacteria</taxon>
        <taxon>Pseudomonadati</taxon>
        <taxon>Pseudomonadota</taxon>
        <taxon>Gammaproteobacteria</taxon>
        <taxon>Pseudomonadales</taxon>
        <taxon>Pseudomonadaceae</taxon>
        <taxon>Pseudomonas</taxon>
    </lineage>
</organism>
<accession>A0AA37VNL0</accession>
<gene>
    <name evidence="1" type="ORF">PPUN14671_38870</name>
</gene>